<dbReference type="AlphaFoldDB" id="A0A5D2UD26"/>
<gene>
    <name evidence="2" type="ORF">E1A91_D07G212300v1</name>
</gene>
<keyword evidence="3" id="KW-1185">Reference proteome</keyword>
<protein>
    <submittedName>
        <fullName evidence="2">Uncharacterized protein</fullName>
    </submittedName>
</protein>
<name>A0A5D2UD26_GOSMU</name>
<evidence type="ECO:0000313" key="3">
    <source>
        <dbReference type="Proteomes" id="UP000323597"/>
    </source>
</evidence>
<evidence type="ECO:0000313" key="2">
    <source>
        <dbReference type="EMBL" id="TYI74603.1"/>
    </source>
</evidence>
<keyword evidence="1" id="KW-1133">Transmembrane helix</keyword>
<sequence>MNSEVEMECRTRMSRYYHPSSLLHMGNGGPSQTRIDFLAAPFWCYYSAIQILRCTEIFFFCSLALNFYLFWKKVEEKRGRKQKWNCIG</sequence>
<organism evidence="2 3">
    <name type="scientific">Gossypium mustelinum</name>
    <name type="common">Cotton</name>
    <name type="synonym">Gossypium caicoense</name>
    <dbReference type="NCBI Taxonomy" id="34275"/>
    <lineage>
        <taxon>Eukaryota</taxon>
        <taxon>Viridiplantae</taxon>
        <taxon>Streptophyta</taxon>
        <taxon>Embryophyta</taxon>
        <taxon>Tracheophyta</taxon>
        <taxon>Spermatophyta</taxon>
        <taxon>Magnoliopsida</taxon>
        <taxon>eudicotyledons</taxon>
        <taxon>Gunneridae</taxon>
        <taxon>Pentapetalae</taxon>
        <taxon>rosids</taxon>
        <taxon>malvids</taxon>
        <taxon>Malvales</taxon>
        <taxon>Malvaceae</taxon>
        <taxon>Malvoideae</taxon>
        <taxon>Gossypium</taxon>
    </lineage>
</organism>
<keyword evidence="1" id="KW-0472">Membrane</keyword>
<dbReference type="Proteomes" id="UP000323597">
    <property type="component" value="Chromosome D07"/>
</dbReference>
<feature type="transmembrane region" description="Helical" evidence="1">
    <location>
        <begin position="48"/>
        <end position="71"/>
    </location>
</feature>
<keyword evidence="1" id="KW-0812">Transmembrane</keyword>
<proteinExistence type="predicted"/>
<evidence type="ECO:0000256" key="1">
    <source>
        <dbReference type="SAM" id="Phobius"/>
    </source>
</evidence>
<accession>A0A5D2UD26</accession>
<reference evidence="2 3" key="1">
    <citation type="submission" date="2019-07" db="EMBL/GenBank/DDBJ databases">
        <title>WGS assembly of Gossypium mustelinum.</title>
        <authorList>
            <person name="Chen Z.J."/>
            <person name="Sreedasyam A."/>
            <person name="Ando A."/>
            <person name="Song Q."/>
            <person name="De L."/>
            <person name="Hulse-Kemp A."/>
            <person name="Ding M."/>
            <person name="Ye W."/>
            <person name="Kirkbride R."/>
            <person name="Jenkins J."/>
            <person name="Plott C."/>
            <person name="Lovell J."/>
            <person name="Lin Y.-M."/>
            <person name="Vaughn R."/>
            <person name="Liu B."/>
            <person name="Li W."/>
            <person name="Simpson S."/>
            <person name="Scheffler B."/>
            <person name="Saski C."/>
            <person name="Grover C."/>
            <person name="Hu G."/>
            <person name="Conover J."/>
            <person name="Carlson J."/>
            <person name="Shu S."/>
            <person name="Boston L."/>
            <person name="Williams M."/>
            <person name="Peterson D."/>
            <person name="Mcgee K."/>
            <person name="Jones D."/>
            <person name="Wendel J."/>
            <person name="Stelly D."/>
            <person name="Grimwood J."/>
            <person name="Schmutz J."/>
        </authorList>
    </citation>
    <scope>NUCLEOTIDE SEQUENCE [LARGE SCALE GENOMIC DNA]</scope>
    <source>
        <strain evidence="2">1408120.09</strain>
    </source>
</reference>
<dbReference type="EMBL" id="CM017655">
    <property type="protein sequence ID" value="TYI74603.1"/>
    <property type="molecule type" value="Genomic_DNA"/>
</dbReference>